<protein>
    <recommendedName>
        <fullName evidence="2">glucuronosyltransferase</fullName>
        <ecNumber evidence="2">2.4.1.17</ecNumber>
    </recommendedName>
</protein>
<sequence length="114" mass="13385">MNKLDLKNPDVLIKNIKTILNDDTYKKNAKMVSKRLNKRPIGSKRLLIEHIEFAAEFGRLDMLDLGSRNMGIIEYYNLDIIFPVITGIIIFVSLIFFIIFRIVRRLFITKIKKD</sequence>
<evidence type="ECO:0000256" key="2">
    <source>
        <dbReference type="ARBA" id="ARBA00012544"/>
    </source>
</evidence>
<feature type="transmembrane region" description="Helical" evidence="6">
    <location>
        <begin position="80"/>
        <end position="103"/>
    </location>
</feature>
<reference evidence="8" key="2">
    <citation type="submission" date="2015-08" db="UniProtKB">
        <authorList>
            <consortium name="WormBaseParasite"/>
        </authorList>
    </citation>
    <scope>IDENTIFICATION</scope>
</reference>
<dbReference type="WBParaSite" id="SVE_0789100.1">
    <property type="protein sequence ID" value="SVE_0789100.1"/>
    <property type="gene ID" value="SVE_0789100"/>
</dbReference>
<keyword evidence="6" id="KW-0472">Membrane</keyword>
<evidence type="ECO:0000256" key="3">
    <source>
        <dbReference type="ARBA" id="ARBA00022676"/>
    </source>
</evidence>
<dbReference type="AlphaFoldDB" id="A0A0K0FG92"/>
<evidence type="ECO:0000256" key="5">
    <source>
        <dbReference type="ARBA" id="ARBA00047475"/>
    </source>
</evidence>
<dbReference type="STRING" id="75913.A0A0K0FG92"/>
<keyword evidence="6" id="KW-1133">Transmembrane helix</keyword>
<evidence type="ECO:0000256" key="4">
    <source>
        <dbReference type="ARBA" id="ARBA00022679"/>
    </source>
</evidence>
<evidence type="ECO:0000256" key="6">
    <source>
        <dbReference type="SAM" id="Phobius"/>
    </source>
</evidence>
<dbReference type="Pfam" id="PF00201">
    <property type="entry name" value="UDPGT"/>
    <property type="match status" value="1"/>
</dbReference>
<dbReference type="Proteomes" id="UP000035680">
    <property type="component" value="Unassembled WGS sequence"/>
</dbReference>
<proteinExistence type="inferred from homology"/>
<keyword evidence="7" id="KW-1185">Reference proteome</keyword>
<organism evidence="7 8">
    <name type="scientific">Strongyloides venezuelensis</name>
    <name type="common">Threadworm</name>
    <dbReference type="NCBI Taxonomy" id="75913"/>
    <lineage>
        <taxon>Eukaryota</taxon>
        <taxon>Metazoa</taxon>
        <taxon>Ecdysozoa</taxon>
        <taxon>Nematoda</taxon>
        <taxon>Chromadorea</taxon>
        <taxon>Rhabditida</taxon>
        <taxon>Tylenchina</taxon>
        <taxon>Panagrolaimomorpha</taxon>
        <taxon>Strongyloidoidea</taxon>
        <taxon>Strongyloididae</taxon>
        <taxon>Strongyloides</taxon>
    </lineage>
</organism>
<dbReference type="PANTHER" id="PTHR48043:SF23">
    <property type="entry name" value="UDP-GLUCURONOSYLTRANSFERASE"/>
    <property type="match status" value="1"/>
</dbReference>
<dbReference type="InterPro" id="IPR002213">
    <property type="entry name" value="UDP_glucos_trans"/>
</dbReference>
<comment type="similarity">
    <text evidence="1">Belongs to the UDP-glycosyltransferase family.</text>
</comment>
<dbReference type="SUPFAM" id="SSF53756">
    <property type="entry name" value="UDP-Glycosyltransferase/glycogen phosphorylase"/>
    <property type="match status" value="1"/>
</dbReference>
<keyword evidence="4" id="KW-0808">Transferase</keyword>
<evidence type="ECO:0000256" key="1">
    <source>
        <dbReference type="ARBA" id="ARBA00009995"/>
    </source>
</evidence>
<evidence type="ECO:0000313" key="8">
    <source>
        <dbReference type="WBParaSite" id="SVE_0789100.1"/>
    </source>
</evidence>
<evidence type="ECO:0000313" key="7">
    <source>
        <dbReference type="Proteomes" id="UP000035680"/>
    </source>
</evidence>
<keyword evidence="6" id="KW-0812">Transmembrane</keyword>
<dbReference type="GO" id="GO:0015020">
    <property type="term" value="F:glucuronosyltransferase activity"/>
    <property type="evidence" value="ECO:0007669"/>
    <property type="project" value="UniProtKB-EC"/>
</dbReference>
<accession>A0A0K0FG92</accession>
<name>A0A0K0FG92_STRVS</name>
<comment type="catalytic activity">
    <reaction evidence="5">
        <text>glucuronate acceptor + UDP-alpha-D-glucuronate = acceptor beta-D-glucuronoside + UDP + H(+)</text>
        <dbReference type="Rhea" id="RHEA:21032"/>
        <dbReference type="ChEBI" id="CHEBI:15378"/>
        <dbReference type="ChEBI" id="CHEBI:58052"/>
        <dbReference type="ChEBI" id="CHEBI:58223"/>
        <dbReference type="ChEBI" id="CHEBI:132367"/>
        <dbReference type="ChEBI" id="CHEBI:132368"/>
        <dbReference type="EC" id="2.4.1.17"/>
    </reaction>
</comment>
<dbReference type="EC" id="2.4.1.17" evidence="2"/>
<dbReference type="InterPro" id="IPR050271">
    <property type="entry name" value="UDP-glycosyltransferase"/>
</dbReference>
<dbReference type="PANTHER" id="PTHR48043">
    <property type="entry name" value="EG:EG0003.4 PROTEIN-RELATED"/>
    <property type="match status" value="1"/>
</dbReference>
<reference evidence="7" key="1">
    <citation type="submission" date="2014-07" db="EMBL/GenBank/DDBJ databases">
        <authorList>
            <person name="Martin A.A"/>
            <person name="De Silva N."/>
        </authorList>
    </citation>
    <scope>NUCLEOTIDE SEQUENCE</scope>
</reference>
<keyword evidence="3" id="KW-0328">Glycosyltransferase</keyword>